<dbReference type="OrthoDB" id="9800154at2"/>
<dbReference type="Gene3D" id="3.30.750.24">
    <property type="entry name" value="STAS domain"/>
    <property type="match status" value="1"/>
</dbReference>
<dbReference type="InterPro" id="IPR035965">
    <property type="entry name" value="PAS-like_dom_sf"/>
</dbReference>
<evidence type="ECO:0000313" key="5">
    <source>
        <dbReference type="Proteomes" id="UP000067626"/>
    </source>
</evidence>
<dbReference type="Pfam" id="PF08448">
    <property type="entry name" value="PAS_4"/>
    <property type="match status" value="1"/>
</dbReference>
<dbReference type="PROSITE" id="PS50801">
    <property type="entry name" value="STAS"/>
    <property type="match status" value="1"/>
</dbReference>
<dbReference type="STRING" id="52.CMC5_077450"/>
<dbReference type="Gene3D" id="3.30.450.20">
    <property type="entry name" value="PAS domain"/>
    <property type="match status" value="1"/>
</dbReference>
<dbReference type="CDD" id="cd00130">
    <property type="entry name" value="PAS"/>
    <property type="match status" value="1"/>
</dbReference>
<accession>A0A0K1ESB9</accession>
<keyword evidence="1" id="KW-0597">Phosphoprotein</keyword>
<dbReference type="InterPro" id="IPR036513">
    <property type="entry name" value="STAS_dom_sf"/>
</dbReference>
<dbReference type="CDD" id="cd07041">
    <property type="entry name" value="STAS_RsbR_RsbS_like"/>
    <property type="match status" value="1"/>
</dbReference>
<dbReference type="EMBL" id="CP012159">
    <property type="protein sequence ID" value="AKT43513.1"/>
    <property type="molecule type" value="Genomic_DNA"/>
</dbReference>
<dbReference type="SMART" id="SM00091">
    <property type="entry name" value="PAS"/>
    <property type="match status" value="1"/>
</dbReference>
<proteinExistence type="predicted"/>
<dbReference type="InterPro" id="IPR000014">
    <property type="entry name" value="PAS"/>
</dbReference>
<dbReference type="PROSITE" id="PS50112">
    <property type="entry name" value="PAS"/>
    <property type="match status" value="1"/>
</dbReference>
<reference evidence="4 5" key="1">
    <citation type="submission" date="2015-07" db="EMBL/GenBank/DDBJ databases">
        <title>Genome analysis of myxobacterium Chondromyces crocatus Cm c5 reveals a high potential for natural compound synthesis and the genetic basis for the loss of fruiting body formation.</title>
        <authorList>
            <person name="Zaburannyi N."/>
            <person name="Bunk B."/>
            <person name="Maier J."/>
            <person name="Overmann J."/>
            <person name="Mueller R."/>
        </authorList>
    </citation>
    <scope>NUCLEOTIDE SEQUENCE [LARGE SCALE GENOMIC DNA]</scope>
    <source>
        <strain evidence="4 5">Cm c5</strain>
    </source>
</reference>
<evidence type="ECO:0008006" key="6">
    <source>
        <dbReference type="Google" id="ProtNLM"/>
    </source>
</evidence>
<sequence length="282" mass="30635">MSKADPTQASLEAENAVLRQRIAELEAALIQSDRTLQTIIDQVPGLVYAREHESRRIIFINHAGASYLGLDTADVIGRPDSDFFPPEIIAKWHETDAQVVATGQVSHIEESAPYEDGLHTHRTIKFPLVDREGHVLAVGGISIDITEQRRAEERALMAHRDALRELSTPIIPLTDDALVIPVVGALDAVRAQQLLEQLLEGVSSRKARLVILDVTATGDFDATVVELLLQGARAVRLLGARVILTGISPAMAQSMLSLGVDLEGVVTLGSLLDGVKYALRQR</sequence>
<organism evidence="4 5">
    <name type="scientific">Chondromyces crocatus</name>
    <dbReference type="NCBI Taxonomy" id="52"/>
    <lineage>
        <taxon>Bacteria</taxon>
        <taxon>Pseudomonadati</taxon>
        <taxon>Myxococcota</taxon>
        <taxon>Polyangia</taxon>
        <taxon>Polyangiales</taxon>
        <taxon>Polyangiaceae</taxon>
        <taxon>Chondromyces</taxon>
    </lineage>
</organism>
<gene>
    <name evidence="4" type="ORF">CMC5_077450</name>
</gene>
<dbReference type="InterPro" id="IPR013656">
    <property type="entry name" value="PAS_4"/>
</dbReference>
<dbReference type="InterPro" id="IPR051932">
    <property type="entry name" value="Bact_StressResp_Reg"/>
</dbReference>
<evidence type="ECO:0000256" key="1">
    <source>
        <dbReference type="ARBA" id="ARBA00022553"/>
    </source>
</evidence>
<dbReference type="PANTHER" id="PTHR33745">
    <property type="entry name" value="RSBT ANTAGONIST PROTEIN RSBS-RELATED"/>
    <property type="match status" value="1"/>
</dbReference>
<dbReference type="PANTHER" id="PTHR33745:SF3">
    <property type="entry name" value="RSBT CO-ANTAGONIST PROTEIN RSBRC"/>
    <property type="match status" value="1"/>
</dbReference>
<dbReference type="SUPFAM" id="SSF52091">
    <property type="entry name" value="SpoIIaa-like"/>
    <property type="match status" value="1"/>
</dbReference>
<feature type="domain" description="STAS" evidence="3">
    <location>
        <begin position="167"/>
        <end position="282"/>
    </location>
</feature>
<dbReference type="RefSeq" id="WP_050434969.1">
    <property type="nucleotide sequence ID" value="NZ_CP012159.1"/>
</dbReference>
<dbReference type="SUPFAM" id="SSF55785">
    <property type="entry name" value="PYP-like sensor domain (PAS domain)"/>
    <property type="match status" value="1"/>
</dbReference>
<evidence type="ECO:0000313" key="4">
    <source>
        <dbReference type="EMBL" id="AKT43513.1"/>
    </source>
</evidence>
<protein>
    <recommendedName>
        <fullName evidence="6">Anti-anti-sigma factor</fullName>
    </recommendedName>
</protein>
<dbReference type="Pfam" id="PF01740">
    <property type="entry name" value="STAS"/>
    <property type="match status" value="1"/>
</dbReference>
<evidence type="ECO:0000259" key="2">
    <source>
        <dbReference type="PROSITE" id="PS50112"/>
    </source>
</evidence>
<name>A0A0K1ESB9_CHOCO</name>
<keyword evidence="5" id="KW-1185">Reference proteome</keyword>
<dbReference type="KEGG" id="ccro:CMC5_077450"/>
<feature type="domain" description="PAS" evidence="2">
    <location>
        <begin position="32"/>
        <end position="87"/>
    </location>
</feature>
<dbReference type="InterPro" id="IPR002645">
    <property type="entry name" value="STAS_dom"/>
</dbReference>
<evidence type="ECO:0000259" key="3">
    <source>
        <dbReference type="PROSITE" id="PS50801"/>
    </source>
</evidence>
<dbReference type="NCBIfam" id="TIGR00229">
    <property type="entry name" value="sensory_box"/>
    <property type="match status" value="1"/>
</dbReference>
<dbReference type="Proteomes" id="UP000067626">
    <property type="component" value="Chromosome"/>
</dbReference>
<dbReference type="AlphaFoldDB" id="A0A0K1ESB9"/>